<keyword evidence="3" id="KW-1185">Reference proteome</keyword>
<evidence type="ECO:0000313" key="3">
    <source>
        <dbReference type="Proteomes" id="UP000636479"/>
    </source>
</evidence>
<sequence length="108" mass="11338">MAQNGNETLSPVPAVRVRVVGLSSFPPQLQAKTSTSPLAVLSGMPISRLLSSREAGWHLFRSDSASHCYLILPAGGAQFSAVYSIARRPRPVGRTPDTGTGASSNSCQ</sequence>
<name>A0A8H6SDA2_9AGAR</name>
<dbReference type="GeneID" id="59348806"/>
<organism evidence="2 3">
    <name type="scientific">Mycena indigotica</name>
    <dbReference type="NCBI Taxonomy" id="2126181"/>
    <lineage>
        <taxon>Eukaryota</taxon>
        <taxon>Fungi</taxon>
        <taxon>Dikarya</taxon>
        <taxon>Basidiomycota</taxon>
        <taxon>Agaricomycotina</taxon>
        <taxon>Agaricomycetes</taxon>
        <taxon>Agaricomycetidae</taxon>
        <taxon>Agaricales</taxon>
        <taxon>Marasmiineae</taxon>
        <taxon>Mycenaceae</taxon>
        <taxon>Mycena</taxon>
    </lineage>
</organism>
<dbReference type="EMBL" id="JACAZF010000008">
    <property type="protein sequence ID" value="KAF7297343.1"/>
    <property type="molecule type" value="Genomic_DNA"/>
</dbReference>
<evidence type="ECO:0000256" key="1">
    <source>
        <dbReference type="SAM" id="MobiDB-lite"/>
    </source>
</evidence>
<dbReference type="Proteomes" id="UP000636479">
    <property type="component" value="Unassembled WGS sequence"/>
</dbReference>
<gene>
    <name evidence="2" type="ORF">MIND_00967700</name>
</gene>
<evidence type="ECO:0000313" key="2">
    <source>
        <dbReference type="EMBL" id="KAF7297343.1"/>
    </source>
</evidence>
<accession>A0A8H6SDA2</accession>
<feature type="compositionally biased region" description="Polar residues" evidence="1">
    <location>
        <begin position="97"/>
        <end position="108"/>
    </location>
</feature>
<proteinExistence type="predicted"/>
<feature type="region of interest" description="Disordered" evidence="1">
    <location>
        <begin position="89"/>
        <end position="108"/>
    </location>
</feature>
<dbReference type="AlphaFoldDB" id="A0A8H6SDA2"/>
<protein>
    <submittedName>
        <fullName evidence="2">Uncharacterized protein</fullName>
    </submittedName>
</protein>
<comment type="caution">
    <text evidence="2">The sequence shown here is derived from an EMBL/GenBank/DDBJ whole genome shotgun (WGS) entry which is preliminary data.</text>
</comment>
<reference evidence="2" key="1">
    <citation type="submission" date="2020-05" db="EMBL/GenBank/DDBJ databases">
        <title>Mycena genomes resolve the evolution of fungal bioluminescence.</title>
        <authorList>
            <person name="Tsai I.J."/>
        </authorList>
    </citation>
    <scope>NUCLEOTIDE SEQUENCE</scope>
    <source>
        <strain evidence="2">171206Taipei</strain>
    </source>
</reference>
<dbReference type="RefSeq" id="XP_037217702.1">
    <property type="nucleotide sequence ID" value="XM_037366290.1"/>
</dbReference>